<evidence type="ECO:0000313" key="1">
    <source>
        <dbReference type="EMBL" id="MCC9628567.1"/>
    </source>
</evidence>
<dbReference type="EMBL" id="JAJKFT010000004">
    <property type="protein sequence ID" value="MCC9628567.1"/>
    <property type="molecule type" value="Genomic_DNA"/>
</dbReference>
<gene>
    <name evidence="1" type="ORF">LOC68_09175</name>
</gene>
<keyword evidence="2" id="KW-1185">Reference proteome</keyword>
<organism evidence="1 2">
    <name type="scientific">Blastopirellula sediminis</name>
    <dbReference type="NCBI Taxonomy" id="2894196"/>
    <lineage>
        <taxon>Bacteria</taxon>
        <taxon>Pseudomonadati</taxon>
        <taxon>Planctomycetota</taxon>
        <taxon>Planctomycetia</taxon>
        <taxon>Pirellulales</taxon>
        <taxon>Pirellulaceae</taxon>
        <taxon>Blastopirellula</taxon>
    </lineage>
</organism>
<name>A0A9X1MME4_9BACT</name>
<accession>A0A9X1MME4</accession>
<comment type="caution">
    <text evidence="1">The sequence shown here is derived from an EMBL/GenBank/DDBJ whole genome shotgun (WGS) entry which is preliminary data.</text>
</comment>
<dbReference type="AlphaFoldDB" id="A0A9X1MME4"/>
<reference evidence="1" key="1">
    <citation type="submission" date="2021-11" db="EMBL/GenBank/DDBJ databases">
        <title>Genome sequence.</title>
        <authorList>
            <person name="Sun Q."/>
        </authorList>
    </citation>
    <scope>NUCLEOTIDE SEQUENCE</scope>
    <source>
        <strain evidence="1">JC732</strain>
    </source>
</reference>
<dbReference type="PROSITE" id="PS51257">
    <property type="entry name" value="PROKAR_LIPOPROTEIN"/>
    <property type="match status" value="1"/>
</dbReference>
<protein>
    <recommendedName>
        <fullName evidence="3">Carboxypeptidase regulatory-like domain-containing protein</fullName>
    </recommendedName>
</protein>
<dbReference type="Proteomes" id="UP001139103">
    <property type="component" value="Unassembled WGS sequence"/>
</dbReference>
<proteinExistence type="predicted"/>
<dbReference type="RefSeq" id="WP_230217952.1">
    <property type="nucleotide sequence ID" value="NZ_JAJKFT010000004.1"/>
</dbReference>
<evidence type="ECO:0008006" key="3">
    <source>
        <dbReference type="Google" id="ProtNLM"/>
    </source>
</evidence>
<sequence>MYQLWKFGLPLLVVALVGCSDPGPHRFAVEGTLLLDGKPLPYKSLALLPVEGTTGQGAAGFSKGDGTFNLQAIVPGAVRDYRGCPPGRYRVVIGEPLIPITDDLAVEEPVSEDEGPAPAIALDITPRRRPAKGGIPAIYRTETTTPLIVEVSEGVEAYEFTLESKPKPGAVASVQYKR</sequence>
<evidence type="ECO:0000313" key="2">
    <source>
        <dbReference type="Proteomes" id="UP001139103"/>
    </source>
</evidence>